<feature type="domain" description="F-box" evidence="1">
    <location>
        <begin position="1"/>
        <end position="36"/>
    </location>
</feature>
<dbReference type="OrthoDB" id="5281164at2759"/>
<evidence type="ECO:0000313" key="2">
    <source>
        <dbReference type="EMBL" id="KAF7508667.1"/>
    </source>
</evidence>
<accession>A0A8H7AIQ9</accession>
<organism evidence="2 3">
    <name type="scientific">Endocarpon pusillum</name>
    <dbReference type="NCBI Taxonomy" id="364733"/>
    <lineage>
        <taxon>Eukaryota</taxon>
        <taxon>Fungi</taxon>
        <taxon>Dikarya</taxon>
        <taxon>Ascomycota</taxon>
        <taxon>Pezizomycotina</taxon>
        <taxon>Eurotiomycetes</taxon>
        <taxon>Chaetothyriomycetidae</taxon>
        <taxon>Verrucariales</taxon>
        <taxon>Verrucariaceae</taxon>
        <taxon>Endocarpon</taxon>
    </lineage>
</organism>
<reference evidence="2" key="1">
    <citation type="submission" date="2020-02" db="EMBL/GenBank/DDBJ databases">
        <authorList>
            <person name="Palmer J.M."/>
        </authorList>
    </citation>
    <scope>NUCLEOTIDE SEQUENCE</scope>
    <source>
        <strain evidence="2">EPUS1.4</strain>
        <tissue evidence="2">Thallus</tissue>
    </source>
</reference>
<dbReference type="EMBL" id="JAACFV010000051">
    <property type="protein sequence ID" value="KAF7508667.1"/>
    <property type="molecule type" value="Genomic_DNA"/>
</dbReference>
<dbReference type="Proteomes" id="UP000606974">
    <property type="component" value="Unassembled WGS sequence"/>
</dbReference>
<evidence type="ECO:0000313" key="3">
    <source>
        <dbReference type="Proteomes" id="UP000606974"/>
    </source>
</evidence>
<dbReference type="PROSITE" id="PS50181">
    <property type="entry name" value="FBOX"/>
    <property type="match status" value="1"/>
</dbReference>
<dbReference type="InterPro" id="IPR001810">
    <property type="entry name" value="F-box_dom"/>
</dbReference>
<sequence>MSLMLLPTEMHLELLSTLDHESLINLTSTNQYFRSLRHRSARQISTAPSRARVAGKNGSASRKSAVNLIVTLLKMNSKAWIPSTRVSALLLLSQVA</sequence>
<comment type="caution">
    <text evidence="2">The sequence shown here is derived from an EMBL/GenBank/DDBJ whole genome shotgun (WGS) entry which is preliminary data.</text>
</comment>
<evidence type="ECO:0000259" key="1">
    <source>
        <dbReference type="PROSITE" id="PS50181"/>
    </source>
</evidence>
<name>A0A8H7AIQ9_9EURO</name>
<dbReference type="AlphaFoldDB" id="A0A8H7AIQ9"/>
<gene>
    <name evidence="2" type="ORF">GJ744_009059</name>
</gene>
<proteinExistence type="predicted"/>
<dbReference type="InterPro" id="IPR036047">
    <property type="entry name" value="F-box-like_dom_sf"/>
</dbReference>
<keyword evidence="3" id="KW-1185">Reference proteome</keyword>
<protein>
    <recommendedName>
        <fullName evidence="1">F-box domain-containing protein</fullName>
    </recommendedName>
</protein>
<dbReference type="SUPFAM" id="SSF81383">
    <property type="entry name" value="F-box domain"/>
    <property type="match status" value="1"/>
</dbReference>